<sequence length="49" mass="5753">MNSKFIQIFLHVSEKKDDNQQICGKNRVKDTKYANAMDNGAVCHIWRKK</sequence>
<comment type="caution">
    <text evidence="1">The sequence shown here is derived from an EMBL/GenBank/DDBJ whole genome shotgun (WGS) entry which is preliminary data.</text>
</comment>
<dbReference type="HOGENOM" id="CLU_3135815_0_0_9"/>
<dbReference type="PATRIC" id="fig|1256908.3.peg.2045"/>
<evidence type="ECO:0000313" key="1">
    <source>
        <dbReference type="EMBL" id="ERK43843.1"/>
    </source>
</evidence>
<accession>U2QRA4</accession>
<dbReference type="EMBL" id="AWVJ01000137">
    <property type="protein sequence ID" value="ERK43843.1"/>
    <property type="molecule type" value="Genomic_DNA"/>
</dbReference>
<proteinExistence type="predicted"/>
<gene>
    <name evidence="1" type="ORF">HMPREF0373_02217</name>
</gene>
<name>U2QRA4_EUBRA</name>
<organism evidence="1 2">
    <name type="scientific">Eubacterium ramulus ATCC 29099</name>
    <dbReference type="NCBI Taxonomy" id="1256908"/>
    <lineage>
        <taxon>Bacteria</taxon>
        <taxon>Bacillati</taxon>
        <taxon>Bacillota</taxon>
        <taxon>Clostridia</taxon>
        <taxon>Eubacteriales</taxon>
        <taxon>Eubacteriaceae</taxon>
        <taxon>Eubacterium</taxon>
    </lineage>
</organism>
<dbReference type="AlphaFoldDB" id="U2QRA4"/>
<reference evidence="1 2" key="1">
    <citation type="submission" date="2013-06" db="EMBL/GenBank/DDBJ databases">
        <authorList>
            <person name="Weinstock G."/>
            <person name="Sodergren E."/>
            <person name="Lobos E.A."/>
            <person name="Fulton L."/>
            <person name="Fulton R."/>
            <person name="Courtney L."/>
            <person name="Fronick C."/>
            <person name="O'Laughlin M."/>
            <person name="Godfrey J."/>
            <person name="Wilson R.M."/>
            <person name="Miner T."/>
            <person name="Farmer C."/>
            <person name="Delehaunty K."/>
            <person name="Cordes M."/>
            <person name="Minx P."/>
            <person name="Tomlinson C."/>
            <person name="Chen J."/>
            <person name="Wollam A."/>
            <person name="Pepin K.H."/>
            <person name="Bhonagiri V."/>
            <person name="Zhang X."/>
            <person name="Warren W."/>
            <person name="Mitreva M."/>
            <person name="Mardis E.R."/>
            <person name="Wilson R.K."/>
        </authorList>
    </citation>
    <scope>NUCLEOTIDE SEQUENCE [LARGE SCALE GENOMIC DNA]</scope>
    <source>
        <strain evidence="1 2">ATCC 29099</strain>
    </source>
</reference>
<keyword evidence="2" id="KW-1185">Reference proteome</keyword>
<evidence type="ECO:0000313" key="2">
    <source>
        <dbReference type="Proteomes" id="UP000016608"/>
    </source>
</evidence>
<protein>
    <submittedName>
        <fullName evidence="1">Uncharacterized protein</fullName>
    </submittedName>
</protein>
<dbReference type="Proteomes" id="UP000016608">
    <property type="component" value="Unassembled WGS sequence"/>
</dbReference>